<gene>
    <name evidence="2" type="ORF">HNP36_002448</name>
</gene>
<keyword evidence="1" id="KW-1133">Transmembrane helix</keyword>
<organism evidence="2 3">
    <name type="scientific">Chryseobacterium shigense</name>
    <dbReference type="NCBI Taxonomy" id="297244"/>
    <lineage>
        <taxon>Bacteria</taxon>
        <taxon>Pseudomonadati</taxon>
        <taxon>Bacteroidota</taxon>
        <taxon>Flavobacteriia</taxon>
        <taxon>Flavobacteriales</taxon>
        <taxon>Weeksellaceae</taxon>
        <taxon>Chryseobacterium group</taxon>
        <taxon>Chryseobacterium</taxon>
    </lineage>
</organism>
<dbReference type="AlphaFoldDB" id="A0A841NH73"/>
<keyword evidence="1" id="KW-0472">Membrane</keyword>
<feature type="transmembrane region" description="Helical" evidence="1">
    <location>
        <begin position="35"/>
        <end position="52"/>
    </location>
</feature>
<sequence>MSYYRKGHFRNGKWVSGHRVNTFGRKRKRANSPQGCAVLIFGGIISVLLYLLD</sequence>
<protein>
    <submittedName>
        <fullName evidence="2">Uncharacterized protein</fullName>
    </submittedName>
</protein>
<keyword evidence="3" id="KW-1185">Reference proteome</keyword>
<evidence type="ECO:0000313" key="3">
    <source>
        <dbReference type="Proteomes" id="UP000589738"/>
    </source>
</evidence>
<name>A0A841NH73_9FLAO</name>
<proteinExistence type="predicted"/>
<dbReference type="RefSeq" id="WP_184163660.1">
    <property type="nucleotide sequence ID" value="NZ_JACHLC010000002.1"/>
</dbReference>
<evidence type="ECO:0000313" key="2">
    <source>
        <dbReference type="EMBL" id="MBB6371372.1"/>
    </source>
</evidence>
<reference evidence="2 3" key="1">
    <citation type="submission" date="2020-08" db="EMBL/GenBank/DDBJ databases">
        <title>Functional genomics of gut bacteria from endangered species of beetles.</title>
        <authorList>
            <person name="Carlos-Shanley C."/>
        </authorList>
    </citation>
    <scope>NUCLEOTIDE SEQUENCE [LARGE SCALE GENOMIC DNA]</scope>
    <source>
        <strain evidence="2 3">S00136</strain>
    </source>
</reference>
<dbReference type="EMBL" id="JACHLC010000002">
    <property type="protein sequence ID" value="MBB6371372.1"/>
    <property type="molecule type" value="Genomic_DNA"/>
</dbReference>
<evidence type="ECO:0000256" key="1">
    <source>
        <dbReference type="SAM" id="Phobius"/>
    </source>
</evidence>
<keyword evidence="1" id="KW-0812">Transmembrane</keyword>
<dbReference type="Proteomes" id="UP000589738">
    <property type="component" value="Unassembled WGS sequence"/>
</dbReference>
<accession>A0A841NH73</accession>
<comment type="caution">
    <text evidence="2">The sequence shown here is derived from an EMBL/GenBank/DDBJ whole genome shotgun (WGS) entry which is preliminary data.</text>
</comment>